<evidence type="ECO:0000313" key="8">
    <source>
        <dbReference type="EMBL" id="KAH6594602.1"/>
    </source>
</evidence>
<feature type="compositionally biased region" description="Low complexity" evidence="6">
    <location>
        <begin position="179"/>
        <end position="197"/>
    </location>
</feature>
<keyword evidence="3 5" id="KW-0645">Protease</keyword>
<dbReference type="EMBL" id="JAFCIX010000332">
    <property type="protein sequence ID" value="KAH6594602.1"/>
    <property type="molecule type" value="Genomic_DNA"/>
</dbReference>
<dbReference type="PANTHER" id="PTHR24006:SF733">
    <property type="entry name" value="RE52890P"/>
    <property type="match status" value="1"/>
</dbReference>
<proteinExistence type="inferred from homology"/>
<keyword evidence="9" id="KW-1185">Reference proteome</keyword>
<feature type="region of interest" description="Disordered" evidence="6">
    <location>
        <begin position="666"/>
        <end position="727"/>
    </location>
</feature>
<keyword evidence="4 5" id="KW-0378">Hydrolase</keyword>
<dbReference type="CDD" id="cd02663">
    <property type="entry name" value="Peptidase_C19G"/>
    <property type="match status" value="1"/>
</dbReference>
<dbReference type="InterPro" id="IPR038765">
    <property type="entry name" value="Papain-like_cys_pep_sf"/>
</dbReference>
<comment type="caution">
    <text evidence="8">The sequence shown here is derived from an EMBL/GenBank/DDBJ whole genome shotgun (WGS) entry which is preliminary data.</text>
</comment>
<feature type="compositionally biased region" description="Low complexity" evidence="6">
    <location>
        <begin position="700"/>
        <end position="712"/>
    </location>
</feature>
<feature type="region of interest" description="Disordered" evidence="6">
    <location>
        <begin position="590"/>
        <end position="610"/>
    </location>
</feature>
<comment type="similarity">
    <text evidence="2 5">Belongs to the peptidase C19 family.</text>
</comment>
<dbReference type="PANTHER" id="PTHR24006">
    <property type="entry name" value="UBIQUITIN CARBOXYL-TERMINAL HYDROLASE"/>
    <property type="match status" value="1"/>
</dbReference>
<dbReference type="InterPro" id="IPR050164">
    <property type="entry name" value="Peptidase_C19"/>
</dbReference>
<accession>A0ABQ8FA85</accession>
<name>A0ABQ8FA85_9FUNG</name>
<gene>
    <name evidence="8" type="ORF">BASA50_006551</name>
</gene>
<sequence length="742" mass="80359">MSFFKWIGGMNKGPPTGGAPGNSLYSEERYYGFENFGNTCYCNSVLQVLYFCKPFRDCVLCYTFPESAGQLAAKTEQLDLSHLDALHQGSFRPAAGKESLLSDSSTSHSNYSRADSPLATGNIDSLLQPSPLVLPPQYTSTSGSTTASTHLSALTVPSALPSTQSGQLLSATSPSISTAVSPSITSSTVPPAPAATTGLGSSLNGGPTIPTRSIWSGSHISSVLEKITFNEDMDNTMLHAMQELFSAISSQKKQSGVFSPRQFISKLKEENELFNNSMQQDAHEMFNYLLNDISDILLKQKREVTAALKKLLIPTLSNSNADPLFPTTWVHSLFEGQLTNETKCLNCESITNRVEAFLDLSIDIDQYSSISSCLRNFSSSEVLCGKNKFFCDTCNSLQEAEKRMKIKRLPNILAIHLKRFKFQEQLGRYSKLSYQVSFPLELRLFNTADGAENSDRLYELHGVVVHIGSGPQSGHYVSLIKSENQWMLFDDDDVSIVDEADLFQYFGDSSSLGTGYFYIFTAVDFDSTTVLRTIMPETWLHANEKAAGASGNEVEDLPNPIGLADTKSHDTSVTPHILASQELAKDEEIGIGGSTPESQTTELTTGGTGMDSFQRALQSQLVNQIEQQVKLHHRSSSGGALSTEDGTTSNLPIRFSRKLGVGNFIGGSSQTKRPSLPVLHFDSGNREDLGVNGSGVPNTADAQSGSQSSSAGGPVGAAGKDGSWGWFSSIRRDKSINKANPI</sequence>
<reference evidence="8 9" key="1">
    <citation type="submission" date="2021-02" db="EMBL/GenBank/DDBJ databases">
        <title>Variation within the Batrachochytrium salamandrivorans European outbreak.</title>
        <authorList>
            <person name="Kelly M."/>
            <person name="Pasmans F."/>
            <person name="Shea T.P."/>
            <person name="Munoz J.F."/>
            <person name="Carranza S."/>
            <person name="Cuomo C.A."/>
            <person name="Martel A."/>
        </authorList>
    </citation>
    <scope>NUCLEOTIDE SEQUENCE [LARGE SCALE GENOMIC DNA]</scope>
    <source>
        <strain evidence="8 9">AMFP18/2</strain>
    </source>
</reference>
<feature type="compositionally biased region" description="Polar residues" evidence="6">
    <location>
        <begin position="595"/>
        <end position="605"/>
    </location>
</feature>
<dbReference type="InterPro" id="IPR028889">
    <property type="entry name" value="USP"/>
</dbReference>
<organism evidence="8 9">
    <name type="scientific">Batrachochytrium salamandrivorans</name>
    <dbReference type="NCBI Taxonomy" id="1357716"/>
    <lineage>
        <taxon>Eukaryota</taxon>
        <taxon>Fungi</taxon>
        <taxon>Fungi incertae sedis</taxon>
        <taxon>Chytridiomycota</taxon>
        <taxon>Chytridiomycota incertae sedis</taxon>
        <taxon>Chytridiomycetes</taxon>
        <taxon>Rhizophydiales</taxon>
        <taxon>Rhizophydiales incertae sedis</taxon>
        <taxon>Batrachochytrium</taxon>
    </lineage>
</organism>
<dbReference type="EC" id="3.4.19.12" evidence="5"/>
<evidence type="ECO:0000256" key="1">
    <source>
        <dbReference type="ARBA" id="ARBA00000707"/>
    </source>
</evidence>
<feature type="region of interest" description="Disordered" evidence="6">
    <location>
        <begin position="179"/>
        <end position="206"/>
    </location>
</feature>
<keyword evidence="5" id="KW-0833">Ubl conjugation pathway</keyword>
<dbReference type="Gene3D" id="3.90.70.10">
    <property type="entry name" value="Cysteine proteinases"/>
    <property type="match status" value="2"/>
</dbReference>
<evidence type="ECO:0000313" key="9">
    <source>
        <dbReference type="Proteomes" id="UP001648503"/>
    </source>
</evidence>
<protein>
    <recommendedName>
        <fullName evidence="5">Ubiquitin carboxyl-terminal hydrolase</fullName>
        <ecNumber evidence="5">3.4.19.12</ecNumber>
    </recommendedName>
</protein>
<evidence type="ECO:0000256" key="4">
    <source>
        <dbReference type="ARBA" id="ARBA00022801"/>
    </source>
</evidence>
<evidence type="ECO:0000256" key="3">
    <source>
        <dbReference type="ARBA" id="ARBA00022670"/>
    </source>
</evidence>
<evidence type="ECO:0000259" key="7">
    <source>
        <dbReference type="PROSITE" id="PS50235"/>
    </source>
</evidence>
<comment type="catalytic activity">
    <reaction evidence="1 5">
        <text>Thiol-dependent hydrolysis of ester, thioester, amide, peptide and isopeptide bonds formed by the C-terminal Gly of ubiquitin (a 76-residue protein attached to proteins as an intracellular targeting signal).</text>
        <dbReference type="EC" id="3.4.19.12"/>
    </reaction>
</comment>
<dbReference type="PROSITE" id="PS50235">
    <property type="entry name" value="USP_3"/>
    <property type="match status" value="1"/>
</dbReference>
<feature type="compositionally biased region" description="Polar residues" evidence="6">
    <location>
        <begin position="636"/>
        <end position="651"/>
    </location>
</feature>
<dbReference type="Proteomes" id="UP001648503">
    <property type="component" value="Unassembled WGS sequence"/>
</dbReference>
<dbReference type="InterPro" id="IPR018200">
    <property type="entry name" value="USP_CS"/>
</dbReference>
<feature type="domain" description="USP" evidence="7">
    <location>
        <begin position="31"/>
        <end position="523"/>
    </location>
</feature>
<keyword evidence="5" id="KW-0788">Thiol protease</keyword>
<dbReference type="InterPro" id="IPR001394">
    <property type="entry name" value="Peptidase_C19_UCH"/>
</dbReference>
<evidence type="ECO:0000256" key="6">
    <source>
        <dbReference type="SAM" id="MobiDB-lite"/>
    </source>
</evidence>
<dbReference type="PROSITE" id="PS00973">
    <property type="entry name" value="USP_2"/>
    <property type="match status" value="1"/>
</dbReference>
<evidence type="ECO:0000256" key="2">
    <source>
        <dbReference type="ARBA" id="ARBA00009085"/>
    </source>
</evidence>
<dbReference type="Pfam" id="PF00443">
    <property type="entry name" value="UCH"/>
    <property type="match status" value="1"/>
</dbReference>
<dbReference type="PROSITE" id="PS00972">
    <property type="entry name" value="USP_1"/>
    <property type="match status" value="1"/>
</dbReference>
<dbReference type="SUPFAM" id="SSF54001">
    <property type="entry name" value="Cysteine proteinases"/>
    <property type="match status" value="1"/>
</dbReference>
<feature type="region of interest" description="Disordered" evidence="6">
    <location>
        <begin position="628"/>
        <end position="651"/>
    </location>
</feature>
<evidence type="ECO:0000256" key="5">
    <source>
        <dbReference type="RuleBase" id="RU366025"/>
    </source>
</evidence>